<evidence type="ECO:0000256" key="1">
    <source>
        <dbReference type="ARBA" id="ARBA00004377"/>
    </source>
</evidence>
<keyword evidence="5 9" id="KW-0997">Cell inner membrane</keyword>
<keyword evidence="3 9" id="KW-0813">Transport</keyword>
<dbReference type="Pfam" id="PF25994">
    <property type="entry name" value="HH_AprE"/>
    <property type="match status" value="1"/>
</dbReference>
<protein>
    <recommendedName>
        <fullName evidence="9">Membrane fusion protein (MFP) family protein</fullName>
    </recommendedName>
</protein>
<feature type="transmembrane region" description="Helical" evidence="9">
    <location>
        <begin position="21"/>
        <end position="43"/>
    </location>
</feature>
<dbReference type="Gene3D" id="1.10.287.470">
    <property type="entry name" value="Helix hairpin bin"/>
    <property type="match status" value="1"/>
</dbReference>
<feature type="domain" description="AprE-like long alpha-helical hairpin" evidence="11">
    <location>
        <begin position="99"/>
        <end position="286"/>
    </location>
</feature>
<evidence type="ECO:0000256" key="9">
    <source>
        <dbReference type="RuleBase" id="RU365093"/>
    </source>
</evidence>
<evidence type="ECO:0000256" key="3">
    <source>
        <dbReference type="ARBA" id="ARBA00022448"/>
    </source>
</evidence>
<feature type="domain" description="AprE-like beta-barrel" evidence="12">
    <location>
        <begin position="331"/>
        <end position="419"/>
    </location>
</feature>
<evidence type="ECO:0000256" key="4">
    <source>
        <dbReference type="ARBA" id="ARBA00022475"/>
    </source>
</evidence>
<evidence type="ECO:0000256" key="2">
    <source>
        <dbReference type="ARBA" id="ARBA00009477"/>
    </source>
</evidence>
<comment type="subcellular location">
    <subcellularLocation>
        <location evidence="1 9">Cell inner membrane</location>
        <topology evidence="1 9">Single-pass membrane protein</topology>
    </subcellularLocation>
</comment>
<feature type="coiled-coil region" evidence="10">
    <location>
        <begin position="102"/>
        <end position="165"/>
    </location>
</feature>
<dbReference type="AlphaFoldDB" id="A0A3P8IQQ9"/>
<dbReference type="Proteomes" id="UP000274346">
    <property type="component" value="Chromosome"/>
</dbReference>
<accession>A0A3P8IQQ9</accession>
<dbReference type="InterPro" id="IPR058982">
    <property type="entry name" value="Beta-barrel_AprE"/>
</dbReference>
<dbReference type="SUPFAM" id="SSF111369">
    <property type="entry name" value="HlyD-like secretion proteins"/>
    <property type="match status" value="1"/>
</dbReference>
<dbReference type="KEGG" id="rtg:NCTC13098_00838"/>
<keyword evidence="10" id="KW-0175">Coiled coil</keyword>
<gene>
    <name evidence="13" type="primary">prsE</name>
    <name evidence="13" type="ORF">NCTC13098_00838</name>
</gene>
<sequence>MRTLTQSEQLAWYEGSFSERAYLRWGLWLVIVGFGGFLCWASFAPLDRGVPVSGSVVVTGNRKAVQHPGGGVIAQLRVHDGEKVQASQVLVVMNTVTTQTRRDALQSQLRSLQLQMARWAAERTGESEIVLLPELAAVREEPEVVEQLTLQRQLLINRRAALRSELAAIDEGVAGTQALLSGMQSLLSSKQQQKRLLNEQLSGIRGLAAKGYVARNQLLSMEGELASVEGEISQTYGSIGRLQRQAIELRLQAQQRRDEYAKEVNTQLADGQAQIAALKNQLEKAQADLQDTQIRAPVAGTVVGMAVFTEGGVIQAGQQLMEIVPEDSPMEVEARVPVELIDKVHQALPVELLFSAFDQSTTPRVAGEVTMVGADRLVDEQTGKPYYALRVKVTQEGMDKLQGLTIRPGMPVEGFIRTGERSLMNYLLKPLTDRLHLALTES</sequence>
<dbReference type="PANTHER" id="PTHR30386">
    <property type="entry name" value="MEMBRANE FUSION SUBUNIT OF EMRAB-TOLC MULTIDRUG EFFLUX PUMP"/>
    <property type="match status" value="1"/>
</dbReference>
<name>A0A3P8IQQ9_RAOTE</name>
<keyword evidence="6 9" id="KW-0812">Transmembrane</keyword>
<feature type="coiled-coil region" evidence="10">
    <location>
        <begin position="239"/>
        <end position="295"/>
    </location>
</feature>
<reference evidence="13 14" key="1">
    <citation type="submission" date="2018-12" db="EMBL/GenBank/DDBJ databases">
        <authorList>
            <consortium name="Pathogen Informatics"/>
        </authorList>
    </citation>
    <scope>NUCLEOTIDE SEQUENCE [LARGE SCALE GENOMIC DNA]</scope>
    <source>
        <strain evidence="13 14">NCTC13098</strain>
    </source>
</reference>
<keyword evidence="8 9" id="KW-0472">Membrane</keyword>
<dbReference type="InterPro" id="IPR010129">
    <property type="entry name" value="T1SS_HlyD"/>
</dbReference>
<evidence type="ECO:0000256" key="7">
    <source>
        <dbReference type="ARBA" id="ARBA00022989"/>
    </source>
</evidence>
<dbReference type="Pfam" id="PF26002">
    <property type="entry name" value="Beta-barrel_AprE"/>
    <property type="match status" value="1"/>
</dbReference>
<evidence type="ECO:0000256" key="10">
    <source>
        <dbReference type="SAM" id="Coils"/>
    </source>
</evidence>
<evidence type="ECO:0000259" key="11">
    <source>
        <dbReference type="Pfam" id="PF25994"/>
    </source>
</evidence>
<dbReference type="InterPro" id="IPR058781">
    <property type="entry name" value="HH_AprE-like"/>
</dbReference>
<keyword evidence="7 9" id="KW-1133">Transmembrane helix</keyword>
<evidence type="ECO:0000256" key="6">
    <source>
        <dbReference type="ARBA" id="ARBA00022692"/>
    </source>
</evidence>
<dbReference type="EMBL" id="LR131271">
    <property type="protein sequence ID" value="VDR24544.1"/>
    <property type="molecule type" value="Genomic_DNA"/>
</dbReference>
<dbReference type="PANTHER" id="PTHR30386:SF17">
    <property type="entry name" value="ALKALINE PROTEASE SECRETION PROTEIN APRE"/>
    <property type="match status" value="1"/>
</dbReference>
<proteinExistence type="inferred from homology"/>
<evidence type="ECO:0000259" key="12">
    <source>
        <dbReference type="Pfam" id="PF26002"/>
    </source>
</evidence>
<evidence type="ECO:0000256" key="5">
    <source>
        <dbReference type="ARBA" id="ARBA00022519"/>
    </source>
</evidence>
<dbReference type="Gene3D" id="2.40.50.100">
    <property type="match status" value="1"/>
</dbReference>
<evidence type="ECO:0000256" key="8">
    <source>
        <dbReference type="ARBA" id="ARBA00023136"/>
    </source>
</evidence>
<dbReference type="InterPro" id="IPR050739">
    <property type="entry name" value="MFP"/>
</dbReference>
<keyword evidence="4 9" id="KW-1003">Cell membrane</keyword>
<dbReference type="NCBIfam" id="TIGR01843">
    <property type="entry name" value="type_I_hlyD"/>
    <property type="match status" value="1"/>
</dbReference>
<dbReference type="PRINTS" id="PR01490">
    <property type="entry name" value="RTXTOXIND"/>
</dbReference>
<dbReference type="Gene3D" id="2.40.30.170">
    <property type="match status" value="1"/>
</dbReference>
<organism evidence="13 14">
    <name type="scientific">Raoultella terrigena</name>
    <name type="common">Klebsiella terrigena</name>
    <dbReference type="NCBI Taxonomy" id="577"/>
    <lineage>
        <taxon>Bacteria</taxon>
        <taxon>Pseudomonadati</taxon>
        <taxon>Pseudomonadota</taxon>
        <taxon>Gammaproteobacteria</taxon>
        <taxon>Enterobacterales</taxon>
        <taxon>Enterobacteriaceae</taxon>
        <taxon>Klebsiella/Raoultella group</taxon>
        <taxon>Raoultella</taxon>
    </lineage>
</organism>
<dbReference type="InterPro" id="IPR006144">
    <property type="entry name" value="Secretion_HlyD_CS"/>
</dbReference>
<dbReference type="PROSITE" id="PS00543">
    <property type="entry name" value="HLYD_FAMILY"/>
    <property type="match status" value="1"/>
</dbReference>
<evidence type="ECO:0000313" key="14">
    <source>
        <dbReference type="Proteomes" id="UP000274346"/>
    </source>
</evidence>
<evidence type="ECO:0000313" key="13">
    <source>
        <dbReference type="EMBL" id="VDR24544.1"/>
    </source>
</evidence>
<dbReference type="GO" id="GO:0005886">
    <property type="term" value="C:plasma membrane"/>
    <property type="evidence" value="ECO:0007669"/>
    <property type="project" value="UniProtKB-SubCell"/>
</dbReference>
<dbReference type="GO" id="GO:0009306">
    <property type="term" value="P:protein secretion"/>
    <property type="evidence" value="ECO:0007669"/>
    <property type="project" value="InterPro"/>
</dbReference>
<comment type="similarity">
    <text evidence="2 9">Belongs to the membrane fusion protein (MFP) (TC 8.A.1) family.</text>
</comment>